<feature type="domain" description="ABC transmembrane type-1" evidence="8">
    <location>
        <begin position="97"/>
        <end position="282"/>
    </location>
</feature>
<evidence type="ECO:0000256" key="4">
    <source>
        <dbReference type="ARBA" id="ARBA00022692"/>
    </source>
</evidence>
<comment type="similarity">
    <text evidence="7">Belongs to the binding-protein-dependent transport system permease family.</text>
</comment>
<comment type="caution">
    <text evidence="9">The sequence shown here is derived from an EMBL/GenBank/DDBJ whole genome shotgun (WGS) entry which is preliminary data.</text>
</comment>
<dbReference type="PANTHER" id="PTHR43386">
    <property type="entry name" value="OLIGOPEPTIDE TRANSPORT SYSTEM PERMEASE PROTEIN APPC"/>
    <property type="match status" value="1"/>
</dbReference>
<name>A0ABX2JXT2_9MYCO</name>
<dbReference type="InterPro" id="IPR035906">
    <property type="entry name" value="MetI-like_sf"/>
</dbReference>
<proteinExistence type="inferred from homology"/>
<dbReference type="Pfam" id="PF00528">
    <property type="entry name" value="BPD_transp_1"/>
    <property type="match status" value="1"/>
</dbReference>
<feature type="transmembrane region" description="Helical" evidence="7">
    <location>
        <begin position="259"/>
        <end position="282"/>
    </location>
</feature>
<dbReference type="PANTHER" id="PTHR43386:SF1">
    <property type="entry name" value="D,D-DIPEPTIDE TRANSPORT SYSTEM PERMEASE PROTEIN DDPC-RELATED"/>
    <property type="match status" value="1"/>
</dbReference>
<protein>
    <submittedName>
        <fullName evidence="9">ABC transporter permease</fullName>
    </submittedName>
</protein>
<comment type="subcellular location">
    <subcellularLocation>
        <location evidence="1 7">Cell membrane</location>
        <topology evidence="1 7">Multi-pass membrane protein</topology>
    </subcellularLocation>
</comment>
<dbReference type="Proteomes" id="UP000708347">
    <property type="component" value="Unassembled WGS sequence"/>
</dbReference>
<dbReference type="RefSeq" id="WP_174396760.1">
    <property type="nucleotide sequence ID" value="NZ_VBSB01000003.1"/>
</dbReference>
<reference evidence="9 10" key="1">
    <citation type="submission" date="2019-05" db="EMBL/GenBank/DDBJ databases">
        <title>Mycolicibacterium sphagni ENV482 genome assembly.</title>
        <authorList>
            <person name="Chen W."/>
            <person name="Faulkner N.W."/>
            <person name="Hyman M.R."/>
        </authorList>
    </citation>
    <scope>NUCLEOTIDE SEQUENCE [LARGE SCALE GENOMIC DNA]</scope>
    <source>
        <strain evidence="9 10">ENV482</strain>
    </source>
</reference>
<keyword evidence="6 7" id="KW-0472">Membrane</keyword>
<feature type="transmembrane region" description="Helical" evidence="7">
    <location>
        <begin position="206"/>
        <end position="239"/>
    </location>
</feature>
<evidence type="ECO:0000256" key="2">
    <source>
        <dbReference type="ARBA" id="ARBA00022448"/>
    </source>
</evidence>
<evidence type="ECO:0000256" key="5">
    <source>
        <dbReference type="ARBA" id="ARBA00022989"/>
    </source>
</evidence>
<evidence type="ECO:0000259" key="8">
    <source>
        <dbReference type="PROSITE" id="PS50928"/>
    </source>
</evidence>
<dbReference type="InterPro" id="IPR000515">
    <property type="entry name" value="MetI-like"/>
</dbReference>
<accession>A0ABX2JXT2</accession>
<evidence type="ECO:0000313" key="9">
    <source>
        <dbReference type="EMBL" id="NTY58830.1"/>
    </source>
</evidence>
<gene>
    <name evidence="9" type="ORF">FEG63_04600</name>
</gene>
<evidence type="ECO:0000256" key="6">
    <source>
        <dbReference type="ARBA" id="ARBA00023136"/>
    </source>
</evidence>
<feature type="transmembrane region" description="Helical" evidence="7">
    <location>
        <begin position="32"/>
        <end position="55"/>
    </location>
</feature>
<evidence type="ECO:0000313" key="10">
    <source>
        <dbReference type="Proteomes" id="UP000708347"/>
    </source>
</evidence>
<dbReference type="SUPFAM" id="SSF161098">
    <property type="entry name" value="MetI-like"/>
    <property type="match status" value="1"/>
</dbReference>
<feature type="transmembrane region" description="Helical" evidence="7">
    <location>
        <begin position="132"/>
        <end position="150"/>
    </location>
</feature>
<dbReference type="PROSITE" id="PS50928">
    <property type="entry name" value="ABC_TM1"/>
    <property type="match status" value="1"/>
</dbReference>
<organism evidence="9 10">
    <name type="scientific">Mycolicibacterium sphagni</name>
    <dbReference type="NCBI Taxonomy" id="1786"/>
    <lineage>
        <taxon>Bacteria</taxon>
        <taxon>Bacillati</taxon>
        <taxon>Actinomycetota</taxon>
        <taxon>Actinomycetes</taxon>
        <taxon>Mycobacteriales</taxon>
        <taxon>Mycobacteriaceae</taxon>
        <taxon>Mycolicibacterium</taxon>
    </lineage>
</organism>
<dbReference type="InterPro" id="IPR050366">
    <property type="entry name" value="BP-dependent_transpt_permease"/>
</dbReference>
<evidence type="ECO:0000256" key="7">
    <source>
        <dbReference type="RuleBase" id="RU363032"/>
    </source>
</evidence>
<evidence type="ECO:0000256" key="3">
    <source>
        <dbReference type="ARBA" id="ARBA00022475"/>
    </source>
</evidence>
<keyword evidence="4 7" id="KW-0812">Transmembrane</keyword>
<evidence type="ECO:0000256" key="1">
    <source>
        <dbReference type="ARBA" id="ARBA00004651"/>
    </source>
</evidence>
<dbReference type="CDD" id="cd06261">
    <property type="entry name" value="TM_PBP2"/>
    <property type="match status" value="1"/>
</dbReference>
<keyword evidence="10" id="KW-1185">Reference proteome</keyword>
<keyword evidence="5 7" id="KW-1133">Transmembrane helix</keyword>
<dbReference type="Gene3D" id="1.10.3720.10">
    <property type="entry name" value="MetI-like"/>
    <property type="match status" value="1"/>
</dbReference>
<keyword evidence="3" id="KW-1003">Cell membrane</keyword>
<keyword evidence="2 7" id="KW-0813">Transport</keyword>
<feature type="transmembrane region" description="Helical" evidence="7">
    <location>
        <begin position="97"/>
        <end position="125"/>
    </location>
</feature>
<sequence>MAVAEYYVPTPLVRYHSRFGLGVRQYFQGTSVANYVAFGGLAVMFVVALFAGHIAPYDPLTVVGQPMAAPSGANLFGTDTVGRDIFSRVLVGMQSSWWGALAVGAFSVVFGGLVGLVAGACGGWVDAVLMRLTDAFLALPGPILALAVVASIGRSYAHTLIGVAIVWWPLYTRIVRAEVRKLRASPHMEAARVGGIGRWRLMYRHLLPGAIPSTIVTASLDIAALVLIVAALSFLGLGAPQPAPELGSMSAQGVTYIFSAWWIPIMPAVGVAVIAVVANFAGDAIRDRIRDR</sequence>
<feature type="transmembrane region" description="Helical" evidence="7">
    <location>
        <begin position="156"/>
        <end position="175"/>
    </location>
</feature>
<dbReference type="EMBL" id="VBSB01000003">
    <property type="protein sequence ID" value="NTY58830.1"/>
    <property type="molecule type" value="Genomic_DNA"/>
</dbReference>